<dbReference type="RefSeq" id="WP_262708799.1">
    <property type="nucleotide sequence ID" value="NZ_JAYLLN010000033.1"/>
</dbReference>
<accession>A0ABU8I8I2</accession>
<sequence>MIYAQLNNDSWNLGVSEVLILLILVLILAFFFYIFRKLLKRK</sequence>
<name>A0ABU8I8I2_9SPHI</name>
<evidence type="ECO:0008006" key="4">
    <source>
        <dbReference type="Google" id="ProtNLM"/>
    </source>
</evidence>
<protein>
    <recommendedName>
        <fullName evidence="4">LPXTG cell wall anchor domain-containing protein</fullName>
    </recommendedName>
</protein>
<keyword evidence="1" id="KW-0812">Transmembrane</keyword>
<dbReference type="Proteomes" id="UP001363035">
    <property type="component" value="Unassembled WGS sequence"/>
</dbReference>
<dbReference type="EMBL" id="JAYLLN010000033">
    <property type="protein sequence ID" value="MEI5985744.1"/>
    <property type="molecule type" value="Genomic_DNA"/>
</dbReference>
<evidence type="ECO:0000313" key="2">
    <source>
        <dbReference type="EMBL" id="MEI5985744.1"/>
    </source>
</evidence>
<keyword evidence="3" id="KW-1185">Reference proteome</keyword>
<gene>
    <name evidence="2" type="ORF">VJ786_12625</name>
</gene>
<comment type="caution">
    <text evidence="2">The sequence shown here is derived from an EMBL/GenBank/DDBJ whole genome shotgun (WGS) entry which is preliminary data.</text>
</comment>
<keyword evidence="1" id="KW-0472">Membrane</keyword>
<evidence type="ECO:0000256" key="1">
    <source>
        <dbReference type="SAM" id="Phobius"/>
    </source>
</evidence>
<feature type="transmembrane region" description="Helical" evidence="1">
    <location>
        <begin position="18"/>
        <end position="35"/>
    </location>
</feature>
<evidence type="ECO:0000313" key="3">
    <source>
        <dbReference type="Proteomes" id="UP001363035"/>
    </source>
</evidence>
<reference evidence="2 3" key="1">
    <citation type="submission" date="2024-01" db="EMBL/GenBank/DDBJ databases">
        <title>Sphingobacterium tenebrionis sp. nov., a novel endophyte isolated from tenebrio molitor intestines.</title>
        <authorList>
            <person name="Zhang C."/>
        </authorList>
    </citation>
    <scope>NUCLEOTIDE SEQUENCE [LARGE SCALE GENOMIC DNA]</scope>
    <source>
        <strain evidence="2 3">PU5-4</strain>
    </source>
</reference>
<organism evidence="2 3">
    <name type="scientific">Sphingobacterium tenebrionis</name>
    <dbReference type="NCBI Taxonomy" id="3111775"/>
    <lineage>
        <taxon>Bacteria</taxon>
        <taxon>Pseudomonadati</taxon>
        <taxon>Bacteroidota</taxon>
        <taxon>Sphingobacteriia</taxon>
        <taxon>Sphingobacteriales</taxon>
        <taxon>Sphingobacteriaceae</taxon>
        <taxon>Sphingobacterium</taxon>
    </lineage>
</organism>
<keyword evidence="1" id="KW-1133">Transmembrane helix</keyword>
<proteinExistence type="predicted"/>